<gene>
    <name evidence="4" type="primary">ycf45</name>
    <name evidence="4" type="ORF">PMNZ_590</name>
</gene>
<reference evidence="4" key="1">
    <citation type="submission" date="2018-02" db="EMBL/GenBank/DDBJ databases">
        <title>Genome reduction pattern in chromatophore genome of Paulinella.</title>
        <authorList>
            <person name="Lhee D."/>
            <person name="Yoon H.S."/>
        </authorList>
    </citation>
    <scope>NUCLEOTIDE SEQUENCE</scope>
    <source>
        <strain evidence="4">NZ27</strain>
    </source>
</reference>
<dbReference type="CDD" id="cd00009">
    <property type="entry name" value="AAA"/>
    <property type="match status" value="1"/>
</dbReference>
<evidence type="ECO:0000313" key="4">
    <source>
        <dbReference type="EMBL" id="AXY63525.1"/>
    </source>
</evidence>
<dbReference type="InterPro" id="IPR058670">
    <property type="entry name" value="PTPase_dom"/>
</dbReference>
<evidence type="ECO:0000256" key="1">
    <source>
        <dbReference type="ARBA" id="ARBA00022741"/>
    </source>
</evidence>
<protein>
    <recommendedName>
        <fullName evidence="3">AAA+ ATPase domain-containing protein</fullName>
    </recommendedName>
</protein>
<dbReference type="InterPro" id="IPR003593">
    <property type="entry name" value="AAA+_ATPase"/>
</dbReference>
<dbReference type="PANTHER" id="PTHR20953:SF3">
    <property type="entry name" value="P-LOOP CONTAINING NUCLEOSIDE TRIPHOSPHATE HYDROLASES SUPERFAMILY PROTEIN"/>
    <property type="match status" value="1"/>
</dbReference>
<dbReference type="Pfam" id="PF25516">
    <property type="entry name" value="PTPase"/>
    <property type="match status" value="1"/>
</dbReference>
<dbReference type="InterPro" id="IPR027417">
    <property type="entry name" value="P-loop_NTPase"/>
</dbReference>
<proteinExistence type="predicted"/>
<dbReference type="SMART" id="SM00382">
    <property type="entry name" value="AAA"/>
    <property type="match status" value="1"/>
</dbReference>
<keyword evidence="1" id="KW-0547">Nucleotide-binding</keyword>
<dbReference type="Gene3D" id="3.40.50.300">
    <property type="entry name" value="P-loop containing nucleotide triphosphate hydrolases"/>
    <property type="match status" value="1"/>
</dbReference>
<dbReference type="InterPro" id="IPR045735">
    <property type="entry name" value="Spore_III_AA_AAA+_ATPase"/>
</dbReference>
<keyword evidence="2" id="KW-0067">ATP-binding</keyword>
<geneLocation type="plastid" evidence="4"/>
<dbReference type="RefSeq" id="YP_009530836.1">
    <property type="nucleotide sequence ID" value="NC_039737.1"/>
</dbReference>
<evidence type="ECO:0000256" key="2">
    <source>
        <dbReference type="ARBA" id="ARBA00022840"/>
    </source>
</evidence>
<keyword evidence="4" id="KW-0934">Plastid</keyword>
<dbReference type="GO" id="GO:0005524">
    <property type="term" value="F:ATP binding"/>
    <property type="evidence" value="ECO:0007669"/>
    <property type="project" value="UniProtKB-KW"/>
</dbReference>
<feature type="domain" description="AAA+ ATPase" evidence="3">
    <location>
        <begin position="134"/>
        <end position="290"/>
    </location>
</feature>
<name>A0A385I0Y3_9EUKA</name>
<sequence>MVPIKVVHLTQDQSNNEDLAYLLNLLPSSIVDALTFQSLKEPLLEIVLDLGRIPQARYKDYILPLGDKPITRAELAEVVKQLGPFGDDNRVGIEGTLHRISALRNRCGSIIGLTCRIGRATRSNAKIVRDILDSGQSILIMGRPGIGKTTTLRDIARILADELNRRVIVIDTSNEIAGDGDIPHPSIGQSRRIQVPNPILQHRMMIEAVENHTPEVIIIDEIGTEMEAQAARTIAERGIQLIATAHGNGLVNLIKNPTLSDLIGGIQSVILSDDEAQRRSTQKTVLERATKPTFHVAVEMHSSFRWSVHTNVAQTVDIILQGYQPKFKENKLMTKYETYSSESLSNRKITVKNNSSWQSSVWNASDQSSGDFQSQQKSQHLGSNAVASGLCIYPGGVDYQLLNELICLYKWPIILVSKVEEATIVLALPHYLSSDSKVRHCARTHRIPILVVKSNTTLHIQQAIKRLLQSYI</sequence>
<dbReference type="AlphaFoldDB" id="A0A385I0Y3"/>
<organism evidence="4">
    <name type="scientific">Paulinella micropora</name>
    <dbReference type="NCBI Taxonomy" id="1928728"/>
    <lineage>
        <taxon>Eukaryota</taxon>
        <taxon>Sar</taxon>
        <taxon>Rhizaria</taxon>
        <taxon>Cercozoa</taxon>
        <taxon>Imbricatea</taxon>
        <taxon>Silicofilosea</taxon>
        <taxon>Euglyphida</taxon>
        <taxon>Paulinellidae</taxon>
        <taxon>Paulinella</taxon>
    </lineage>
</organism>
<dbReference type="Pfam" id="PF19568">
    <property type="entry name" value="Spore_III_AA"/>
    <property type="match status" value="1"/>
</dbReference>
<dbReference type="PANTHER" id="PTHR20953">
    <property type="entry name" value="KINASE-RELATED"/>
    <property type="match status" value="1"/>
</dbReference>
<dbReference type="SUPFAM" id="SSF52540">
    <property type="entry name" value="P-loop containing nucleoside triphosphate hydrolases"/>
    <property type="match status" value="1"/>
</dbReference>
<evidence type="ECO:0000259" key="3">
    <source>
        <dbReference type="SMART" id="SM00382"/>
    </source>
</evidence>
<dbReference type="EMBL" id="MG976688">
    <property type="protein sequence ID" value="AXY63525.1"/>
    <property type="molecule type" value="Genomic_DNA"/>
</dbReference>
<accession>A0A385I0Y3</accession>
<dbReference type="GeneID" id="38331461"/>